<accession>A0A6C2YQE8</accession>
<organism evidence="6">
    <name type="scientific">Tuwongella immobilis</name>
    <dbReference type="NCBI Taxonomy" id="692036"/>
    <lineage>
        <taxon>Bacteria</taxon>
        <taxon>Pseudomonadati</taxon>
        <taxon>Planctomycetota</taxon>
        <taxon>Planctomycetia</taxon>
        <taxon>Gemmatales</taxon>
        <taxon>Gemmataceae</taxon>
        <taxon>Tuwongella</taxon>
    </lineage>
</organism>
<keyword evidence="4" id="KW-0067">ATP-binding</keyword>
<dbReference type="PIRSF" id="PIRSF000654">
    <property type="entry name" value="Integrin-linked_kinase"/>
    <property type="match status" value="1"/>
</dbReference>
<dbReference type="InterPro" id="IPR011009">
    <property type="entry name" value="Kinase-like_dom_sf"/>
</dbReference>
<dbReference type="PANTHER" id="PTHR24348">
    <property type="entry name" value="SERINE/THREONINE-PROTEIN KINASE UNC-51-RELATED"/>
    <property type="match status" value="1"/>
</dbReference>
<dbReference type="EMBL" id="LR586016">
    <property type="protein sequence ID" value="VIP03112.1"/>
    <property type="molecule type" value="Genomic_DNA"/>
</dbReference>
<proteinExistence type="predicted"/>
<keyword evidence="3 6" id="KW-0418">Kinase</keyword>
<dbReference type="PROSITE" id="PS50011">
    <property type="entry name" value="PROTEIN_KINASE_DOM"/>
    <property type="match status" value="1"/>
</dbReference>
<dbReference type="InParanoid" id="A0A6C2YQE8"/>
<dbReference type="KEGG" id="tim:GMBLW1_08480"/>
<dbReference type="EMBL" id="LR593887">
    <property type="protein sequence ID" value="VTS03424.1"/>
    <property type="molecule type" value="Genomic_DNA"/>
</dbReference>
<feature type="domain" description="Protein kinase" evidence="5">
    <location>
        <begin position="11"/>
        <end position="276"/>
    </location>
</feature>
<dbReference type="GO" id="GO:0005776">
    <property type="term" value="C:autophagosome"/>
    <property type="evidence" value="ECO:0007669"/>
    <property type="project" value="TreeGrafter"/>
</dbReference>
<dbReference type="SUPFAM" id="SSF56112">
    <property type="entry name" value="Protein kinase-like (PK-like)"/>
    <property type="match status" value="1"/>
</dbReference>
<dbReference type="GO" id="GO:0016020">
    <property type="term" value="C:membrane"/>
    <property type="evidence" value="ECO:0007669"/>
    <property type="project" value="TreeGrafter"/>
</dbReference>
<gene>
    <name evidence="6" type="ORF">GMBLW1_08480</name>
</gene>
<dbReference type="GO" id="GO:0000407">
    <property type="term" value="C:phagophore assembly site"/>
    <property type="evidence" value="ECO:0007669"/>
    <property type="project" value="TreeGrafter"/>
</dbReference>
<dbReference type="GO" id="GO:0004674">
    <property type="term" value="F:protein serine/threonine kinase activity"/>
    <property type="evidence" value="ECO:0007669"/>
    <property type="project" value="UniProtKB-KW"/>
</dbReference>
<dbReference type="GO" id="GO:0005524">
    <property type="term" value="F:ATP binding"/>
    <property type="evidence" value="ECO:0007669"/>
    <property type="project" value="UniProtKB-KW"/>
</dbReference>
<dbReference type="Proteomes" id="UP000464378">
    <property type="component" value="Chromosome"/>
</dbReference>
<reference evidence="6" key="1">
    <citation type="submission" date="2019-04" db="EMBL/GenBank/DDBJ databases">
        <authorList>
            <consortium name="Science for Life Laboratories"/>
        </authorList>
    </citation>
    <scope>NUCLEOTIDE SEQUENCE</scope>
    <source>
        <strain evidence="6">MBLW1</strain>
    </source>
</reference>
<keyword evidence="7" id="KW-1185">Reference proteome</keyword>
<dbReference type="Gene3D" id="1.10.510.10">
    <property type="entry name" value="Transferase(Phosphotransferase) domain 1"/>
    <property type="match status" value="1"/>
</dbReference>
<evidence type="ECO:0000256" key="3">
    <source>
        <dbReference type="ARBA" id="ARBA00022777"/>
    </source>
</evidence>
<keyword evidence="2" id="KW-0547">Nucleotide-binding</keyword>
<evidence type="ECO:0000313" key="7">
    <source>
        <dbReference type="Proteomes" id="UP000464378"/>
    </source>
</evidence>
<dbReference type="SMART" id="SM00220">
    <property type="entry name" value="S_TKc"/>
    <property type="match status" value="1"/>
</dbReference>
<evidence type="ECO:0000256" key="1">
    <source>
        <dbReference type="ARBA" id="ARBA00022679"/>
    </source>
</evidence>
<dbReference type="RefSeq" id="WP_162658212.1">
    <property type="nucleotide sequence ID" value="NZ_LR593887.1"/>
</dbReference>
<protein>
    <recommendedName>
        <fullName evidence="5">Protein kinase domain-containing protein</fullName>
    </recommendedName>
</protein>
<evidence type="ECO:0000256" key="4">
    <source>
        <dbReference type="ARBA" id="ARBA00022840"/>
    </source>
</evidence>
<evidence type="ECO:0000313" key="6">
    <source>
        <dbReference type="EMBL" id="VIP03112.1"/>
    </source>
</evidence>
<name>A0A6C2YQE8_9BACT</name>
<dbReference type="GO" id="GO:0005829">
    <property type="term" value="C:cytosol"/>
    <property type="evidence" value="ECO:0007669"/>
    <property type="project" value="TreeGrafter"/>
</dbReference>
<dbReference type="InterPro" id="IPR000719">
    <property type="entry name" value="Prot_kinase_dom"/>
</dbReference>
<dbReference type="PANTHER" id="PTHR24348:SF22">
    <property type="entry name" value="NON-SPECIFIC SERINE_THREONINE PROTEIN KINASE"/>
    <property type="match status" value="1"/>
</dbReference>
<keyword evidence="6" id="KW-0723">Serine/threonine-protein kinase</keyword>
<keyword evidence="1" id="KW-0808">Transferase</keyword>
<evidence type="ECO:0000256" key="2">
    <source>
        <dbReference type="ARBA" id="ARBA00022741"/>
    </source>
</evidence>
<dbReference type="AlphaFoldDB" id="A0A6C2YQE8"/>
<dbReference type="Gene3D" id="3.30.200.20">
    <property type="entry name" value="Phosphorylase Kinase, domain 1"/>
    <property type="match status" value="1"/>
</dbReference>
<evidence type="ECO:0000259" key="5">
    <source>
        <dbReference type="PROSITE" id="PS50011"/>
    </source>
</evidence>
<dbReference type="Pfam" id="PF00069">
    <property type="entry name" value="Pkinase"/>
    <property type="match status" value="1"/>
</dbReference>
<dbReference type="InterPro" id="IPR045269">
    <property type="entry name" value="Atg1-like"/>
</dbReference>
<dbReference type="CDD" id="cd14014">
    <property type="entry name" value="STKc_PknB_like"/>
    <property type="match status" value="1"/>
</dbReference>
<sequence length="286" mass="32626">MADAAEMIAGYKLRTLLQTGAVSQVYEVVEPSSGRHFAMKILLPEFSENRDVRQNLFHEAKVGIELRHDNIIRIVKVDESRETPHFIMEFFPAGSLRGRLQSKDLGFLREHAAKILKQSATALAYMNSSGWVHCDVKADNILVNSLGELRMIDFAISKKIPTGFARWFHRKKKPQGTPSFMSPEQIRDEILDGRADIYSWGATMYEILTGRPPFRASSQNELLKKHLIDKPDSPIAYNSDLSDDICALILKCLAKKPEDRFANFHDILIKLRDMRIYKVKPIPKKS</sequence>